<dbReference type="PATRIC" id="fig|1288826.3.peg.1433"/>
<feature type="signal peptide" evidence="1">
    <location>
        <begin position="1"/>
        <end position="27"/>
    </location>
</feature>
<evidence type="ECO:0008006" key="4">
    <source>
        <dbReference type="Google" id="ProtNLM"/>
    </source>
</evidence>
<protein>
    <recommendedName>
        <fullName evidence="4">Lipoprotein</fullName>
    </recommendedName>
</protein>
<keyword evidence="3" id="KW-1185">Reference proteome</keyword>
<reference evidence="2 3" key="1">
    <citation type="journal article" date="2013" name="Genome Announc.">
        <title>Genome Sequence of Hydrothermal Arsenic-Respiring Bacterium Marinobacter santoriniensis NKSG1T.</title>
        <authorList>
            <person name="Handley K.M."/>
            <person name="Upton M."/>
            <person name="Beatson S.A."/>
            <person name="Hery M."/>
            <person name="Lloyd J.R."/>
        </authorList>
    </citation>
    <scope>NUCLEOTIDE SEQUENCE [LARGE SCALE GENOMIC DNA]</scope>
    <source>
        <strain evidence="2 3">NKSG1</strain>
    </source>
</reference>
<dbReference type="AlphaFoldDB" id="M7CPS3"/>
<accession>M7CPS3</accession>
<evidence type="ECO:0000313" key="3">
    <source>
        <dbReference type="Proteomes" id="UP000011960"/>
    </source>
</evidence>
<dbReference type="EMBL" id="APAT01000015">
    <property type="protein sequence ID" value="EMP55666.1"/>
    <property type="molecule type" value="Genomic_DNA"/>
</dbReference>
<dbReference type="Proteomes" id="UP000011960">
    <property type="component" value="Unassembled WGS sequence"/>
</dbReference>
<organism evidence="2 3">
    <name type="scientific">Marinobacter santoriniensis NKSG1</name>
    <dbReference type="NCBI Taxonomy" id="1288826"/>
    <lineage>
        <taxon>Bacteria</taxon>
        <taxon>Pseudomonadati</taxon>
        <taxon>Pseudomonadota</taxon>
        <taxon>Gammaproteobacteria</taxon>
        <taxon>Pseudomonadales</taxon>
        <taxon>Marinobacteraceae</taxon>
        <taxon>Marinobacter</taxon>
    </lineage>
</organism>
<keyword evidence="1" id="KW-0732">Signal</keyword>
<dbReference type="eggNOG" id="ENOG5033G87">
    <property type="taxonomic scope" value="Bacteria"/>
</dbReference>
<feature type="chain" id="PRO_5004080805" description="Lipoprotein" evidence="1">
    <location>
        <begin position="28"/>
        <end position="100"/>
    </location>
</feature>
<proteinExistence type="predicted"/>
<comment type="caution">
    <text evidence="2">The sequence shown here is derived from an EMBL/GenBank/DDBJ whole genome shotgun (WGS) entry which is preliminary data.</text>
</comment>
<dbReference type="OrthoDB" id="7063662at2"/>
<sequence length="100" mass="10888">MKKNRTLFGVMAVMATLSFAPASGALAEEIKIPVGSQAARDQGHFPASGLSQASVRAKWGEPDDVRGPVGEPPITQWIYPDFIVYFEGNRVIHTVLKPEH</sequence>
<evidence type="ECO:0000313" key="2">
    <source>
        <dbReference type="EMBL" id="EMP55666.1"/>
    </source>
</evidence>
<evidence type="ECO:0000256" key="1">
    <source>
        <dbReference type="SAM" id="SignalP"/>
    </source>
</evidence>
<dbReference type="STRING" id="1288826.MSNKSG1_07343"/>
<name>M7CPS3_9GAMM</name>
<dbReference type="RefSeq" id="WP_008938612.1">
    <property type="nucleotide sequence ID" value="NZ_APAT01000015.1"/>
</dbReference>
<gene>
    <name evidence="2" type="ORF">MSNKSG1_07343</name>
</gene>